<feature type="compositionally biased region" description="Basic residues" evidence="1">
    <location>
        <begin position="35"/>
        <end position="50"/>
    </location>
</feature>
<evidence type="ECO:0000313" key="3">
    <source>
        <dbReference type="Proteomes" id="UP000314294"/>
    </source>
</evidence>
<organism evidence="2 3">
    <name type="scientific">Liparis tanakae</name>
    <name type="common">Tanaka's snailfish</name>
    <dbReference type="NCBI Taxonomy" id="230148"/>
    <lineage>
        <taxon>Eukaryota</taxon>
        <taxon>Metazoa</taxon>
        <taxon>Chordata</taxon>
        <taxon>Craniata</taxon>
        <taxon>Vertebrata</taxon>
        <taxon>Euteleostomi</taxon>
        <taxon>Actinopterygii</taxon>
        <taxon>Neopterygii</taxon>
        <taxon>Teleostei</taxon>
        <taxon>Neoteleostei</taxon>
        <taxon>Acanthomorphata</taxon>
        <taxon>Eupercaria</taxon>
        <taxon>Perciformes</taxon>
        <taxon>Cottioidei</taxon>
        <taxon>Cottales</taxon>
        <taxon>Liparidae</taxon>
        <taxon>Liparis</taxon>
    </lineage>
</organism>
<dbReference type="EMBL" id="SRLO01001185">
    <property type="protein sequence ID" value="TNN40489.1"/>
    <property type="molecule type" value="Genomic_DNA"/>
</dbReference>
<name>A0A4Z2FH38_9TELE</name>
<feature type="compositionally biased region" description="Polar residues" evidence="1">
    <location>
        <begin position="98"/>
        <end position="108"/>
    </location>
</feature>
<feature type="compositionally biased region" description="Basic and acidic residues" evidence="1">
    <location>
        <begin position="61"/>
        <end position="73"/>
    </location>
</feature>
<feature type="region of interest" description="Disordered" evidence="1">
    <location>
        <begin position="30"/>
        <end position="116"/>
    </location>
</feature>
<proteinExistence type="predicted"/>
<keyword evidence="3" id="KW-1185">Reference proteome</keyword>
<dbReference type="AlphaFoldDB" id="A0A4Z2FH38"/>
<sequence>MEQQQQQHRLQIVELTVQLHGVQERERHIGGSRLKIQRKKHARFNKKWRRGAQEAQLPPAQREEHNENNSERRGGKRRRTSEVHEREVELPGNRRALGSNTSERSSLRSPKKKKAPPCVCVWGRACELLTSERFPVAVSLLFSTTVHILGRSPAVGYSTTAAPSDRAPPAASFESRADGWCVMGDVGRAKKGRDGEREACPQGRGGDIT</sequence>
<gene>
    <name evidence="2" type="ORF">EYF80_049347</name>
</gene>
<accession>A0A4Z2FH38</accession>
<protein>
    <submittedName>
        <fullName evidence="2">Uncharacterized protein</fullName>
    </submittedName>
</protein>
<feature type="compositionally biased region" description="Basic and acidic residues" evidence="1">
    <location>
        <begin position="80"/>
        <end position="89"/>
    </location>
</feature>
<comment type="caution">
    <text evidence="2">The sequence shown here is derived from an EMBL/GenBank/DDBJ whole genome shotgun (WGS) entry which is preliminary data.</text>
</comment>
<evidence type="ECO:0000313" key="2">
    <source>
        <dbReference type="EMBL" id="TNN40489.1"/>
    </source>
</evidence>
<reference evidence="2 3" key="1">
    <citation type="submission" date="2019-03" db="EMBL/GenBank/DDBJ databases">
        <title>First draft genome of Liparis tanakae, snailfish: a comprehensive survey of snailfish specific genes.</title>
        <authorList>
            <person name="Kim W."/>
            <person name="Song I."/>
            <person name="Jeong J.-H."/>
            <person name="Kim D."/>
            <person name="Kim S."/>
            <person name="Ryu S."/>
            <person name="Song J.Y."/>
            <person name="Lee S.K."/>
        </authorList>
    </citation>
    <scope>NUCLEOTIDE SEQUENCE [LARGE SCALE GENOMIC DNA]</scope>
    <source>
        <tissue evidence="2">Muscle</tissue>
    </source>
</reference>
<feature type="region of interest" description="Disordered" evidence="1">
    <location>
        <begin position="186"/>
        <end position="209"/>
    </location>
</feature>
<evidence type="ECO:0000256" key="1">
    <source>
        <dbReference type="SAM" id="MobiDB-lite"/>
    </source>
</evidence>
<dbReference type="Proteomes" id="UP000314294">
    <property type="component" value="Unassembled WGS sequence"/>
</dbReference>